<proteinExistence type="predicted"/>
<keyword evidence="3" id="KW-1185">Reference proteome</keyword>
<evidence type="ECO:0000313" key="3">
    <source>
        <dbReference type="Proteomes" id="UP000238650"/>
    </source>
</evidence>
<comment type="caution">
    <text evidence="2">The sequence shown here is derived from an EMBL/GenBank/DDBJ whole genome shotgun (WGS) entry which is preliminary data.</text>
</comment>
<gene>
    <name evidence="2" type="ORF">B4915_03865</name>
</gene>
<protein>
    <recommendedName>
        <fullName evidence="4">DUF308 domain-containing protein</fullName>
    </recommendedName>
</protein>
<name>A0A2S9QRJ5_9MICO</name>
<keyword evidence="1" id="KW-0472">Membrane</keyword>
<dbReference type="OrthoDB" id="4990003at2"/>
<feature type="transmembrane region" description="Helical" evidence="1">
    <location>
        <begin position="44"/>
        <end position="63"/>
    </location>
</feature>
<dbReference type="EMBL" id="MWZD01000013">
    <property type="protein sequence ID" value="PRI12198.1"/>
    <property type="molecule type" value="Genomic_DNA"/>
</dbReference>
<feature type="transmembrane region" description="Helical" evidence="1">
    <location>
        <begin position="122"/>
        <end position="141"/>
    </location>
</feature>
<sequence>MSQEPVPYRVTQTGRFPWWTLATTGVLVGLVGLAFLVWPLFAGSWAVAILFGSALIVNGLALITRGGSAPMLGGVLLLLAGVLAIAFAELTVAALVSFVGAGLIVLGVIWIAIAARISRRRALGIVPGAVMLLGGVVALVFPGLALSIVSVVGGLCMLLLGVLIVSAAWRLRGARGTTTTIIV</sequence>
<keyword evidence="1" id="KW-0812">Transmembrane</keyword>
<dbReference type="RefSeq" id="WP_105804508.1">
    <property type="nucleotide sequence ID" value="NZ_MWZD01000013.1"/>
</dbReference>
<reference evidence="2 3" key="1">
    <citation type="journal article" date="2017" name="New Microbes New Infect">
        <title>Genome sequence of 'Leucobacter massiliensis' sp. nov. isolated from human pharynx after travel to the 2014 Hajj.</title>
        <authorList>
            <person name="Leangapichart T."/>
            <person name="Gautret P."/>
            <person name="Nguyen T.T."/>
            <person name="Armstrong N."/>
            <person name="Rolain J.M."/>
        </authorList>
    </citation>
    <scope>NUCLEOTIDE SEQUENCE [LARGE SCALE GENOMIC DNA]</scope>
    <source>
        <strain evidence="2 3">122RC15</strain>
    </source>
</reference>
<feature type="transmembrane region" description="Helical" evidence="1">
    <location>
        <begin position="94"/>
        <end position="115"/>
    </location>
</feature>
<accession>A0A2S9QRJ5</accession>
<dbReference type="Proteomes" id="UP000238650">
    <property type="component" value="Unassembled WGS sequence"/>
</dbReference>
<feature type="transmembrane region" description="Helical" evidence="1">
    <location>
        <begin position="147"/>
        <end position="169"/>
    </location>
</feature>
<evidence type="ECO:0000313" key="2">
    <source>
        <dbReference type="EMBL" id="PRI12198.1"/>
    </source>
</evidence>
<organism evidence="2 3">
    <name type="scientific">Leucobacter massiliensis</name>
    <dbReference type="NCBI Taxonomy" id="1686285"/>
    <lineage>
        <taxon>Bacteria</taxon>
        <taxon>Bacillati</taxon>
        <taxon>Actinomycetota</taxon>
        <taxon>Actinomycetes</taxon>
        <taxon>Micrococcales</taxon>
        <taxon>Microbacteriaceae</taxon>
        <taxon>Leucobacter</taxon>
    </lineage>
</organism>
<feature type="transmembrane region" description="Helical" evidence="1">
    <location>
        <begin position="16"/>
        <end position="38"/>
    </location>
</feature>
<dbReference type="InterPro" id="IPR005325">
    <property type="entry name" value="DUF308_memb"/>
</dbReference>
<evidence type="ECO:0008006" key="4">
    <source>
        <dbReference type="Google" id="ProtNLM"/>
    </source>
</evidence>
<feature type="transmembrane region" description="Helical" evidence="1">
    <location>
        <begin position="70"/>
        <end position="88"/>
    </location>
</feature>
<dbReference type="Pfam" id="PF03729">
    <property type="entry name" value="DUF308"/>
    <property type="match status" value="3"/>
</dbReference>
<dbReference type="AlphaFoldDB" id="A0A2S9QRJ5"/>
<evidence type="ECO:0000256" key="1">
    <source>
        <dbReference type="SAM" id="Phobius"/>
    </source>
</evidence>
<keyword evidence="1" id="KW-1133">Transmembrane helix</keyword>